<evidence type="ECO:0000256" key="1">
    <source>
        <dbReference type="SAM" id="MobiDB-lite"/>
    </source>
</evidence>
<feature type="compositionally biased region" description="Polar residues" evidence="1">
    <location>
        <begin position="1"/>
        <end position="19"/>
    </location>
</feature>
<sequence>MGHPHQNTQTSQPYNSTITAPVDDVREDLESLKPGEEFSYRKIAIKKSMVFLAQF</sequence>
<comment type="caution">
    <text evidence="2">The sequence shown here is derived from an EMBL/GenBank/DDBJ whole genome shotgun (WGS) entry which is preliminary data.</text>
</comment>
<dbReference type="Proteomes" id="UP000799536">
    <property type="component" value="Unassembled WGS sequence"/>
</dbReference>
<evidence type="ECO:0000313" key="3">
    <source>
        <dbReference type="Proteomes" id="UP000799536"/>
    </source>
</evidence>
<organism evidence="2 3">
    <name type="scientific">Delitschia confertaspora ATCC 74209</name>
    <dbReference type="NCBI Taxonomy" id="1513339"/>
    <lineage>
        <taxon>Eukaryota</taxon>
        <taxon>Fungi</taxon>
        <taxon>Dikarya</taxon>
        <taxon>Ascomycota</taxon>
        <taxon>Pezizomycotina</taxon>
        <taxon>Dothideomycetes</taxon>
        <taxon>Pleosporomycetidae</taxon>
        <taxon>Pleosporales</taxon>
        <taxon>Delitschiaceae</taxon>
        <taxon>Delitschia</taxon>
    </lineage>
</organism>
<feature type="region of interest" description="Disordered" evidence="1">
    <location>
        <begin position="1"/>
        <end position="22"/>
    </location>
</feature>
<accession>A0A9P4JIF5</accession>
<evidence type="ECO:0000313" key="2">
    <source>
        <dbReference type="EMBL" id="KAF2197794.1"/>
    </source>
</evidence>
<dbReference type="AlphaFoldDB" id="A0A9P4JIF5"/>
<name>A0A9P4JIF5_9PLEO</name>
<protein>
    <submittedName>
        <fullName evidence="2">Uncharacterized protein</fullName>
    </submittedName>
</protein>
<proteinExistence type="predicted"/>
<reference evidence="2" key="1">
    <citation type="journal article" date="2020" name="Stud. Mycol.">
        <title>101 Dothideomycetes genomes: a test case for predicting lifestyles and emergence of pathogens.</title>
        <authorList>
            <person name="Haridas S."/>
            <person name="Albert R."/>
            <person name="Binder M."/>
            <person name="Bloem J."/>
            <person name="Labutti K."/>
            <person name="Salamov A."/>
            <person name="Andreopoulos B."/>
            <person name="Baker S."/>
            <person name="Barry K."/>
            <person name="Bills G."/>
            <person name="Bluhm B."/>
            <person name="Cannon C."/>
            <person name="Castanera R."/>
            <person name="Culley D."/>
            <person name="Daum C."/>
            <person name="Ezra D."/>
            <person name="Gonzalez J."/>
            <person name="Henrissat B."/>
            <person name="Kuo A."/>
            <person name="Liang C."/>
            <person name="Lipzen A."/>
            <person name="Lutzoni F."/>
            <person name="Magnuson J."/>
            <person name="Mondo S."/>
            <person name="Nolan M."/>
            <person name="Ohm R."/>
            <person name="Pangilinan J."/>
            <person name="Park H.-J."/>
            <person name="Ramirez L."/>
            <person name="Alfaro M."/>
            <person name="Sun H."/>
            <person name="Tritt A."/>
            <person name="Yoshinaga Y."/>
            <person name="Zwiers L.-H."/>
            <person name="Turgeon B."/>
            <person name="Goodwin S."/>
            <person name="Spatafora J."/>
            <person name="Crous P."/>
            <person name="Grigoriev I."/>
        </authorList>
    </citation>
    <scope>NUCLEOTIDE SEQUENCE</scope>
    <source>
        <strain evidence="2">ATCC 74209</strain>
    </source>
</reference>
<keyword evidence="3" id="KW-1185">Reference proteome</keyword>
<gene>
    <name evidence="2" type="ORF">GQ43DRAFT_190473</name>
</gene>
<dbReference type="EMBL" id="ML994198">
    <property type="protein sequence ID" value="KAF2197794.1"/>
    <property type="molecule type" value="Genomic_DNA"/>
</dbReference>